<dbReference type="AlphaFoldDB" id="A0A1M6KYE5"/>
<keyword evidence="5" id="KW-1185">Reference proteome</keyword>
<dbReference type="Proteomes" id="UP001264340">
    <property type="component" value="Unassembled WGS sequence"/>
</dbReference>
<feature type="chain" id="PRO_5009919102" description="DUF2946 domain-containing protein" evidence="1">
    <location>
        <begin position="24"/>
        <end position="136"/>
    </location>
</feature>
<evidence type="ECO:0008006" key="6">
    <source>
        <dbReference type="Google" id="ProtNLM"/>
    </source>
</evidence>
<accession>A0A1M6KYE5</accession>
<dbReference type="Proteomes" id="UP000184395">
    <property type="component" value="Unassembled WGS sequence"/>
</dbReference>
<dbReference type="RefSeq" id="WP_073427620.1">
    <property type="nucleotide sequence ID" value="NZ_JAVDQV010000005.1"/>
</dbReference>
<dbReference type="OrthoDB" id="9034683at2"/>
<evidence type="ECO:0000313" key="4">
    <source>
        <dbReference type="Proteomes" id="UP000184395"/>
    </source>
</evidence>
<reference evidence="2 5" key="2">
    <citation type="submission" date="2023-07" db="EMBL/GenBank/DDBJ databases">
        <title>Sorghum-associated microbial communities from plants grown in Nebraska, USA.</title>
        <authorList>
            <person name="Schachtman D."/>
        </authorList>
    </citation>
    <scope>NUCLEOTIDE SEQUENCE [LARGE SCALE GENOMIC DNA]</scope>
    <source>
        <strain evidence="2 5">DS1316</strain>
    </source>
</reference>
<organism evidence="3 4">
    <name type="scientific">Paraburkholderia terricola</name>
    <dbReference type="NCBI Taxonomy" id="169427"/>
    <lineage>
        <taxon>Bacteria</taxon>
        <taxon>Pseudomonadati</taxon>
        <taxon>Pseudomonadota</taxon>
        <taxon>Betaproteobacteria</taxon>
        <taxon>Burkholderiales</taxon>
        <taxon>Burkholderiaceae</taxon>
        <taxon>Paraburkholderia</taxon>
    </lineage>
</organism>
<proteinExistence type="predicted"/>
<name>A0A1M6KYE5_9BURK</name>
<dbReference type="EMBL" id="JAVDRP010000003">
    <property type="protein sequence ID" value="MDR6408451.1"/>
    <property type="molecule type" value="Genomic_DNA"/>
</dbReference>
<dbReference type="EMBL" id="FRAB01000004">
    <property type="protein sequence ID" value="SHJ64033.1"/>
    <property type="molecule type" value="Genomic_DNA"/>
</dbReference>
<evidence type="ECO:0000313" key="2">
    <source>
        <dbReference type="EMBL" id="MDR6408451.1"/>
    </source>
</evidence>
<evidence type="ECO:0000313" key="3">
    <source>
        <dbReference type="EMBL" id="SHJ64033.1"/>
    </source>
</evidence>
<dbReference type="STRING" id="169427.SAMN05192548_1004166"/>
<protein>
    <recommendedName>
        <fullName evidence="6">DUF2946 domain-containing protein</fullName>
    </recommendedName>
</protein>
<feature type="signal peptide" evidence="1">
    <location>
        <begin position="1"/>
        <end position="23"/>
    </location>
</feature>
<reference evidence="3 4" key="1">
    <citation type="submission" date="2016-11" db="EMBL/GenBank/DDBJ databases">
        <authorList>
            <person name="Jaros S."/>
            <person name="Januszkiewicz K."/>
            <person name="Wedrychowicz H."/>
        </authorList>
    </citation>
    <scope>NUCLEOTIDE SEQUENCE [LARGE SCALE GENOMIC DNA]</scope>
    <source>
        <strain evidence="3 4">LMG 20594</strain>
    </source>
</reference>
<sequence>MSYWRKLFVIVLLMLSLPVQAFAAVSLKCESSHIRSEVAPMQHAEMDAPAHDHHMHELTMADGGDHDDHGHQHRGAPHAHSCGTCASCCLGVGLLALPAVAAPAGIAHFAVPLPPSVHVASFLTSGIERPPRISLV</sequence>
<evidence type="ECO:0000313" key="5">
    <source>
        <dbReference type="Proteomes" id="UP001264340"/>
    </source>
</evidence>
<evidence type="ECO:0000256" key="1">
    <source>
        <dbReference type="SAM" id="SignalP"/>
    </source>
</evidence>
<keyword evidence="1" id="KW-0732">Signal</keyword>
<gene>
    <name evidence="2" type="ORF">J2804_001844</name>
    <name evidence="3" type="ORF">SAMN05192548_1004166</name>
</gene>